<reference evidence="2" key="1">
    <citation type="journal article" date="2015" name="Nature">
        <title>Complex archaea that bridge the gap between prokaryotes and eukaryotes.</title>
        <authorList>
            <person name="Spang A."/>
            <person name="Saw J.H."/>
            <person name="Jorgensen S.L."/>
            <person name="Zaremba-Niedzwiedzka K."/>
            <person name="Martijn J."/>
            <person name="Lind A.E."/>
            <person name="van Eijk R."/>
            <person name="Schleper C."/>
            <person name="Guy L."/>
            <person name="Ettema T.J."/>
        </authorList>
    </citation>
    <scope>NUCLEOTIDE SEQUENCE</scope>
</reference>
<dbReference type="AlphaFoldDB" id="A0A0F9N5S8"/>
<dbReference type="Pfam" id="PF13847">
    <property type="entry name" value="Methyltransf_31"/>
    <property type="match status" value="1"/>
</dbReference>
<evidence type="ECO:0000313" key="2">
    <source>
        <dbReference type="EMBL" id="KKN13269.1"/>
    </source>
</evidence>
<name>A0A0F9N5S8_9ZZZZ</name>
<dbReference type="EMBL" id="LAZR01003939">
    <property type="protein sequence ID" value="KKN13269.1"/>
    <property type="molecule type" value="Genomic_DNA"/>
</dbReference>
<protein>
    <recommendedName>
        <fullName evidence="1">Methyltransferase domain-containing protein</fullName>
    </recommendedName>
</protein>
<dbReference type="Gene3D" id="3.40.50.150">
    <property type="entry name" value="Vaccinia Virus protein VP39"/>
    <property type="match status" value="1"/>
</dbReference>
<dbReference type="InterPro" id="IPR029063">
    <property type="entry name" value="SAM-dependent_MTases_sf"/>
</dbReference>
<dbReference type="InterPro" id="IPR025714">
    <property type="entry name" value="Methyltranfer_dom"/>
</dbReference>
<organism evidence="2">
    <name type="scientific">marine sediment metagenome</name>
    <dbReference type="NCBI Taxonomy" id="412755"/>
    <lineage>
        <taxon>unclassified sequences</taxon>
        <taxon>metagenomes</taxon>
        <taxon>ecological metagenomes</taxon>
    </lineage>
</organism>
<evidence type="ECO:0000259" key="1">
    <source>
        <dbReference type="Pfam" id="PF13847"/>
    </source>
</evidence>
<sequence>MLSKILKSFLNFLKKFPRLRKSLNKFYAWRIFEIIPRLKKIIYKFYDKFWYLELYIDNNEQNLSNILQNNLKIDIDRLKYYVDYPPIYSIDRNFNLEKNWDIYNNLEKIEELNQFVFLKEHFLDKKDWKEISLYNIFIEQIIQYEEKFDYIDADQFTELLNSLDELYYNFDLEKVKNKIKVGIGSRGEFILFEGIFFLSLLRILDVSTVPIEVIARHPQWTKFCNEFLKFKSIHGGIYQPLIHPDLNLKSFENNSEERFKIIKDNLNKNTGTVLDIGANLGFFCHKFEDLGYSCHAVEIRPSNIYFMKKLRDIEGKKFKIINKSIFDLKNSKEFDIVIALNIFHHFLREKKLYFKLIKFLKTLKLKVMFFQPHDPNEEIMKNAYYNYNNRQFVDFIVRFSCLNKFTLLNENVDGRNRPIYKLIK</sequence>
<dbReference type="GO" id="GO:0008757">
    <property type="term" value="F:S-adenosylmethionine-dependent methyltransferase activity"/>
    <property type="evidence" value="ECO:0007669"/>
    <property type="project" value="InterPro"/>
</dbReference>
<feature type="domain" description="Methyltransferase" evidence="1">
    <location>
        <begin position="270"/>
        <end position="362"/>
    </location>
</feature>
<accession>A0A0F9N5S8</accession>
<comment type="caution">
    <text evidence="2">The sequence shown here is derived from an EMBL/GenBank/DDBJ whole genome shotgun (WGS) entry which is preliminary data.</text>
</comment>
<dbReference type="SUPFAM" id="SSF53335">
    <property type="entry name" value="S-adenosyl-L-methionine-dependent methyltransferases"/>
    <property type="match status" value="1"/>
</dbReference>
<gene>
    <name evidence="2" type="ORF">LCGC14_1008090</name>
</gene>
<proteinExistence type="predicted"/>